<evidence type="ECO:0000313" key="2">
    <source>
        <dbReference type="Proteomes" id="UP000651120"/>
    </source>
</evidence>
<dbReference type="AlphaFoldDB" id="A0A832WFP0"/>
<reference evidence="1" key="1">
    <citation type="journal article" date="2020" name="bioRxiv">
        <title>A rank-normalized archaeal taxonomy based on genome phylogeny resolves widespread incomplete and uneven classifications.</title>
        <authorList>
            <person name="Rinke C."/>
            <person name="Chuvochina M."/>
            <person name="Mussig A.J."/>
            <person name="Chaumeil P.-A."/>
            <person name="Waite D.W."/>
            <person name="Whitman W.B."/>
            <person name="Parks D.H."/>
            <person name="Hugenholtz P."/>
        </authorList>
    </citation>
    <scope>NUCLEOTIDE SEQUENCE</scope>
    <source>
        <strain evidence="1">UBA8839</strain>
    </source>
</reference>
<accession>A0A832WFP0</accession>
<evidence type="ECO:0000313" key="1">
    <source>
        <dbReference type="EMBL" id="HII46168.1"/>
    </source>
</evidence>
<sequence>MYAGHLEAMRRYKRLKDAVDSWLKGRPAS</sequence>
<organism evidence="1 2">
    <name type="scientific">Pyrobaculum aerophilum</name>
    <dbReference type="NCBI Taxonomy" id="13773"/>
    <lineage>
        <taxon>Archaea</taxon>
        <taxon>Thermoproteota</taxon>
        <taxon>Thermoprotei</taxon>
        <taxon>Thermoproteales</taxon>
        <taxon>Thermoproteaceae</taxon>
        <taxon>Pyrobaculum</taxon>
    </lineage>
</organism>
<protein>
    <submittedName>
        <fullName evidence="1">Uncharacterized protein</fullName>
    </submittedName>
</protein>
<dbReference type="Proteomes" id="UP000651120">
    <property type="component" value="Unassembled WGS sequence"/>
</dbReference>
<proteinExistence type="predicted"/>
<dbReference type="EMBL" id="DUJP01000008">
    <property type="protein sequence ID" value="HII46168.1"/>
    <property type="molecule type" value="Genomic_DNA"/>
</dbReference>
<name>A0A832WFP0_9CREN</name>
<gene>
    <name evidence="1" type="ORF">HA333_01500</name>
</gene>
<comment type="caution">
    <text evidence="1">The sequence shown here is derived from an EMBL/GenBank/DDBJ whole genome shotgun (WGS) entry which is preliminary data.</text>
</comment>